<evidence type="ECO:0000313" key="2">
    <source>
        <dbReference type="EMBL" id="OGF87102.1"/>
    </source>
</evidence>
<dbReference type="Gene3D" id="3.90.70.10">
    <property type="entry name" value="Cysteine proteinases"/>
    <property type="match status" value="1"/>
</dbReference>
<accession>A0A1F5XGN2</accession>
<dbReference type="InterPro" id="IPR039564">
    <property type="entry name" value="Peptidase_C39-like"/>
</dbReference>
<name>A0A1F5XGN2_9BACT</name>
<dbReference type="AlphaFoldDB" id="A0A1F5XGN2"/>
<sequence>MKLGAPYYSQRLDILDPEWKWRSCGICALAMAMDSLRRPTSKLGNLDDLIKEGLASGAYLNGVGWIHQGLVELAKKHGFENSFRKEWAEDKKNEAVKYLAEFLKKEIPVLASMKNTGGGHLVLIVGLEEGGDVPEGFYIHDPNAYTRKDGEFKFLNLSEFLKIWKGKVVVIG</sequence>
<organism evidence="2 3">
    <name type="scientific">Candidatus Giovannonibacteria bacterium RIFCSPLOWO2_01_FULL_46_32</name>
    <dbReference type="NCBI Taxonomy" id="1798353"/>
    <lineage>
        <taxon>Bacteria</taxon>
        <taxon>Candidatus Giovannoniibacteriota</taxon>
    </lineage>
</organism>
<evidence type="ECO:0000313" key="3">
    <source>
        <dbReference type="Proteomes" id="UP000177346"/>
    </source>
</evidence>
<dbReference type="Proteomes" id="UP000177346">
    <property type="component" value="Unassembled WGS sequence"/>
</dbReference>
<dbReference type="Pfam" id="PF13529">
    <property type="entry name" value="Peptidase_C39_2"/>
    <property type="match status" value="1"/>
</dbReference>
<feature type="domain" description="Peptidase C39-like" evidence="1">
    <location>
        <begin position="4"/>
        <end position="143"/>
    </location>
</feature>
<gene>
    <name evidence="2" type="ORF">A3B19_01575</name>
</gene>
<evidence type="ECO:0000259" key="1">
    <source>
        <dbReference type="Pfam" id="PF13529"/>
    </source>
</evidence>
<comment type="caution">
    <text evidence="2">The sequence shown here is derived from an EMBL/GenBank/DDBJ whole genome shotgun (WGS) entry which is preliminary data.</text>
</comment>
<reference evidence="2 3" key="1">
    <citation type="journal article" date="2016" name="Nat. Commun.">
        <title>Thousands of microbial genomes shed light on interconnected biogeochemical processes in an aquifer system.</title>
        <authorList>
            <person name="Anantharaman K."/>
            <person name="Brown C.T."/>
            <person name="Hug L.A."/>
            <person name="Sharon I."/>
            <person name="Castelle C.J."/>
            <person name="Probst A.J."/>
            <person name="Thomas B.C."/>
            <person name="Singh A."/>
            <person name="Wilkins M.J."/>
            <person name="Karaoz U."/>
            <person name="Brodie E.L."/>
            <person name="Williams K.H."/>
            <person name="Hubbard S.S."/>
            <person name="Banfield J.F."/>
        </authorList>
    </citation>
    <scope>NUCLEOTIDE SEQUENCE [LARGE SCALE GENOMIC DNA]</scope>
</reference>
<protein>
    <recommendedName>
        <fullName evidence="1">Peptidase C39-like domain-containing protein</fullName>
    </recommendedName>
</protein>
<dbReference type="EMBL" id="MFIF01000009">
    <property type="protein sequence ID" value="OGF87102.1"/>
    <property type="molecule type" value="Genomic_DNA"/>
</dbReference>
<proteinExistence type="predicted"/>